<organism evidence="2">
    <name type="scientific">Tanacetum cinerariifolium</name>
    <name type="common">Dalmatian daisy</name>
    <name type="synonym">Chrysanthemum cinerariifolium</name>
    <dbReference type="NCBI Taxonomy" id="118510"/>
    <lineage>
        <taxon>Eukaryota</taxon>
        <taxon>Viridiplantae</taxon>
        <taxon>Streptophyta</taxon>
        <taxon>Embryophyta</taxon>
        <taxon>Tracheophyta</taxon>
        <taxon>Spermatophyta</taxon>
        <taxon>Magnoliopsida</taxon>
        <taxon>eudicotyledons</taxon>
        <taxon>Gunneridae</taxon>
        <taxon>Pentapetalae</taxon>
        <taxon>asterids</taxon>
        <taxon>campanulids</taxon>
        <taxon>Asterales</taxon>
        <taxon>Asteraceae</taxon>
        <taxon>Asteroideae</taxon>
        <taxon>Anthemideae</taxon>
        <taxon>Anthemidinae</taxon>
        <taxon>Tanacetum</taxon>
    </lineage>
</organism>
<reference evidence="2" key="1">
    <citation type="journal article" date="2019" name="Sci. Rep.">
        <title>Draft genome of Tanacetum cinerariifolium, the natural source of mosquito coil.</title>
        <authorList>
            <person name="Yamashiro T."/>
            <person name="Shiraishi A."/>
            <person name="Satake H."/>
            <person name="Nakayama K."/>
        </authorList>
    </citation>
    <scope>NUCLEOTIDE SEQUENCE</scope>
</reference>
<feature type="coiled-coil region" evidence="1">
    <location>
        <begin position="31"/>
        <end position="65"/>
    </location>
</feature>
<dbReference type="EMBL" id="BKCJ010002079">
    <property type="protein sequence ID" value="GEU46097.1"/>
    <property type="molecule type" value="Genomic_DNA"/>
</dbReference>
<proteinExistence type="predicted"/>
<evidence type="ECO:0000313" key="2">
    <source>
        <dbReference type="EMBL" id="GEU46097.1"/>
    </source>
</evidence>
<comment type="caution">
    <text evidence="2">The sequence shown here is derived from an EMBL/GenBank/DDBJ whole genome shotgun (WGS) entry which is preliminary data.</text>
</comment>
<dbReference type="AlphaFoldDB" id="A0A6L2KBK3"/>
<name>A0A6L2KBK3_TANCI</name>
<evidence type="ECO:0008006" key="3">
    <source>
        <dbReference type="Google" id="ProtNLM"/>
    </source>
</evidence>
<sequence>MQLIKLSQASVLFHGCLKEYGYDEKEVLKGLKKLQVNLAESATSLKRLLKEKIRIKKEIKETMNEHYSAIIKDDLPPKEKDPGSFTLPCKINYMCFDKALADL</sequence>
<gene>
    <name evidence="2" type="ORF">Tci_018075</name>
</gene>
<accession>A0A6L2KBK3</accession>
<evidence type="ECO:0000256" key="1">
    <source>
        <dbReference type="SAM" id="Coils"/>
    </source>
</evidence>
<protein>
    <recommendedName>
        <fullName evidence="3">Reverse transcriptase domain-containing protein</fullName>
    </recommendedName>
</protein>
<keyword evidence="1" id="KW-0175">Coiled coil</keyword>